<sequence>MLCADFKDNSLAISINKLFNSSENLGGKCWFDSVSSHFGAVSAKTQRCAAGKPANSRENHVSSTRSREREQLLDSGSHDNVSGNVVSGKEYVSRKIYCMNSKKEKGNMGTGARFARKFPCLSLRKKYGGIYENVCFVCELDLGVISTLGWIGLERANLVFLDEIDKMEVRVKEQGLVSGQIQIQKDTPPCPSVRREQLTVDL</sequence>
<organism evidence="2 3">
    <name type="scientific">Araneus ventricosus</name>
    <name type="common">Orbweaver spider</name>
    <name type="synonym">Epeira ventricosa</name>
    <dbReference type="NCBI Taxonomy" id="182803"/>
    <lineage>
        <taxon>Eukaryota</taxon>
        <taxon>Metazoa</taxon>
        <taxon>Ecdysozoa</taxon>
        <taxon>Arthropoda</taxon>
        <taxon>Chelicerata</taxon>
        <taxon>Arachnida</taxon>
        <taxon>Araneae</taxon>
        <taxon>Araneomorphae</taxon>
        <taxon>Entelegynae</taxon>
        <taxon>Araneoidea</taxon>
        <taxon>Araneidae</taxon>
        <taxon>Araneus</taxon>
    </lineage>
</organism>
<protein>
    <submittedName>
        <fullName evidence="2">Uncharacterized protein</fullName>
    </submittedName>
</protein>
<evidence type="ECO:0000313" key="3">
    <source>
        <dbReference type="Proteomes" id="UP000499080"/>
    </source>
</evidence>
<comment type="caution">
    <text evidence="2">The sequence shown here is derived from an EMBL/GenBank/DDBJ whole genome shotgun (WGS) entry which is preliminary data.</text>
</comment>
<evidence type="ECO:0000313" key="2">
    <source>
        <dbReference type="EMBL" id="GBL91490.1"/>
    </source>
</evidence>
<proteinExistence type="predicted"/>
<feature type="region of interest" description="Disordered" evidence="1">
    <location>
        <begin position="49"/>
        <end position="85"/>
    </location>
</feature>
<feature type="compositionally biased region" description="Basic and acidic residues" evidence="1">
    <location>
        <begin position="55"/>
        <end position="72"/>
    </location>
</feature>
<gene>
    <name evidence="2" type="ORF">AVEN_136962_1</name>
</gene>
<accession>A0A4Y2BGX8</accession>
<evidence type="ECO:0000256" key="1">
    <source>
        <dbReference type="SAM" id="MobiDB-lite"/>
    </source>
</evidence>
<reference evidence="2 3" key="1">
    <citation type="journal article" date="2019" name="Sci. Rep.">
        <title>Orb-weaving spider Araneus ventricosus genome elucidates the spidroin gene catalogue.</title>
        <authorList>
            <person name="Kono N."/>
            <person name="Nakamura H."/>
            <person name="Ohtoshi R."/>
            <person name="Moran D.A.P."/>
            <person name="Shinohara A."/>
            <person name="Yoshida Y."/>
            <person name="Fujiwara M."/>
            <person name="Mori M."/>
            <person name="Tomita M."/>
            <person name="Arakawa K."/>
        </authorList>
    </citation>
    <scope>NUCLEOTIDE SEQUENCE [LARGE SCALE GENOMIC DNA]</scope>
</reference>
<dbReference type="Proteomes" id="UP000499080">
    <property type="component" value="Unassembled WGS sequence"/>
</dbReference>
<dbReference type="EMBL" id="BGPR01000079">
    <property type="protein sequence ID" value="GBL91490.1"/>
    <property type="molecule type" value="Genomic_DNA"/>
</dbReference>
<keyword evidence="3" id="KW-1185">Reference proteome</keyword>
<name>A0A4Y2BGX8_ARAVE</name>
<dbReference type="AlphaFoldDB" id="A0A4Y2BGX8"/>